<sequence length="268" mass="30829">MDGLGLTLNVGMIPTPYPDDDDFTPEELQWINGDSDLDHSLILRNDDDIISALPRLRTILSLIVAWSPFTMKHISLDCFGKDHRIEMLVTKDFPWLFRSLKFDLSTINSFIYIGGDKISDIHDAYFSDLFTKMDCVTRLMTLDGHGKHYNFFTYLSKLQHLIISIDLYRGNTVDPLVVDSLTHLVINNHTLTRLGFAVRRFPGEAVGETTLSEFKDILVSLRIDSRPIHVYEVSEEWGIRMDSLIKVIDDPNYTKAPELNEKDFWAEE</sequence>
<reference evidence="1 2" key="1">
    <citation type="submission" date="2014-06" db="EMBL/GenBank/DDBJ databases">
        <title>Evolutionary Origins and Diversification of the Mycorrhizal Mutualists.</title>
        <authorList>
            <consortium name="DOE Joint Genome Institute"/>
            <consortium name="Mycorrhizal Genomics Consortium"/>
            <person name="Kohler A."/>
            <person name="Kuo A."/>
            <person name="Nagy L.G."/>
            <person name="Floudas D."/>
            <person name="Copeland A."/>
            <person name="Barry K.W."/>
            <person name="Cichocki N."/>
            <person name="Veneault-Fourrey C."/>
            <person name="LaButti K."/>
            <person name="Lindquist E.A."/>
            <person name="Lipzen A."/>
            <person name="Lundell T."/>
            <person name="Morin E."/>
            <person name="Murat C."/>
            <person name="Riley R."/>
            <person name="Ohm R."/>
            <person name="Sun H."/>
            <person name="Tunlid A."/>
            <person name="Henrissat B."/>
            <person name="Grigoriev I.V."/>
            <person name="Hibbett D.S."/>
            <person name="Martin F."/>
        </authorList>
    </citation>
    <scope>NUCLEOTIDE SEQUENCE [LARGE SCALE GENOMIC DNA]</scope>
    <source>
        <strain evidence="1 2">SS14</strain>
    </source>
</reference>
<evidence type="ECO:0000313" key="2">
    <source>
        <dbReference type="Proteomes" id="UP000054279"/>
    </source>
</evidence>
<dbReference type="Proteomes" id="UP000054279">
    <property type="component" value="Unassembled WGS sequence"/>
</dbReference>
<name>A0A0C9V0J4_SPHS4</name>
<organism evidence="1 2">
    <name type="scientific">Sphaerobolus stellatus (strain SS14)</name>
    <dbReference type="NCBI Taxonomy" id="990650"/>
    <lineage>
        <taxon>Eukaryota</taxon>
        <taxon>Fungi</taxon>
        <taxon>Dikarya</taxon>
        <taxon>Basidiomycota</taxon>
        <taxon>Agaricomycotina</taxon>
        <taxon>Agaricomycetes</taxon>
        <taxon>Phallomycetidae</taxon>
        <taxon>Geastrales</taxon>
        <taxon>Sphaerobolaceae</taxon>
        <taxon>Sphaerobolus</taxon>
    </lineage>
</organism>
<dbReference type="HOGENOM" id="CLU_1038898_0_0_1"/>
<accession>A0A0C9V0J4</accession>
<protein>
    <submittedName>
        <fullName evidence="1">Uncharacterized protein</fullName>
    </submittedName>
</protein>
<evidence type="ECO:0000313" key="1">
    <source>
        <dbReference type="EMBL" id="KIJ40624.1"/>
    </source>
</evidence>
<dbReference type="EMBL" id="KN837142">
    <property type="protein sequence ID" value="KIJ40624.1"/>
    <property type="molecule type" value="Genomic_DNA"/>
</dbReference>
<proteinExistence type="predicted"/>
<dbReference type="AlphaFoldDB" id="A0A0C9V0J4"/>
<keyword evidence="2" id="KW-1185">Reference proteome</keyword>
<gene>
    <name evidence="1" type="ORF">M422DRAFT_256305</name>
</gene>